<comment type="caution">
    <text evidence="5">The sequence shown here is derived from an EMBL/GenBank/DDBJ whole genome shotgun (WGS) entry which is preliminary data.</text>
</comment>
<dbReference type="FunFam" id="3.40.960.10:FF:000002">
    <property type="entry name" value="DNA helicase related protein"/>
    <property type="match status" value="1"/>
</dbReference>
<dbReference type="GO" id="GO:0004386">
    <property type="term" value="F:helicase activity"/>
    <property type="evidence" value="ECO:0007669"/>
    <property type="project" value="InterPro"/>
</dbReference>
<dbReference type="RefSeq" id="WP_206926377.1">
    <property type="nucleotide sequence ID" value="NZ_JAEKJW010000001.1"/>
</dbReference>
<dbReference type="SUPFAM" id="SSF52540">
    <property type="entry name" value="P-loop containing nucleoside triphosphate hydrolases"/>
    <property type="match status" value="1"/>
</dbReference>
<evidence type="ECO:0000313" key="6">
    <source>
        <dbReference type="Proteomes" id="UP000664405"/>
    </source>
</evidence>
<dbReference type="Pfam" id="PF18741">
    <property type="entry name" value="MTES_1575"/>
    <property type="match status" value="1"/>
</dbReference>
<dbReference type="InterPro" id="IPR049468">
    <property type="entry name" value="Restrct_endonuc-II-like_dom"/>
</dbReference>
<dbReference type="SUPFAM" id="SSF52980">
    <property type="entry name" value="Restriction endonuclease-like"/>
    <property type="match status" value="1"/>
</dbReference>
<dbReference type="InterPro" id="IPR047187">
    <property type="entry name" value="SF1_C_Upf1"/>
</dbReference>
<dbReference type="Gene3D" id="3.40.960.10">
    <property type="entry name" value="VSR Endonuclease"/>
    <property type="match status" value="1"/>
</dbReference>
<evidence type="ECO:0000259" key="4">
    <source>
        <dbReference type="Pfam" id="PF18741"/>
    </source>
</evidence>
<evidence type="ECO:0000256" key="1">
    <source>
        <dbReference type="SAM" id="Coils"/>
    </source>
</evidence>
<dbReference type="InterPro" id="IPR011335">
    <property type="entry name" value="Restrct_endonuc-II-like"/>
</dbReference>
<evidence type="ECO:0000313" key="5">
    <source>
        <dbReference type="EMBL" id="MBN8195084.1"/>
    </source>
</evidence>
<name>A0A8I1SHM4_9PROT</name>
<feature type="domain" description="Restriction endonuclease type II-like" evidence="4">
    <location>
        <begin position="1586"/>
        <end position="1683"/>
    </location>
</feature>
<dbReference type="PANTHER" id="PTHR10887:SF495">
    <property type="entry name" value="HELICASE SENATAXIN ISOFORM X1-RELATED"/>
    <property type="match status" value="1"/>
</dbReference>
<dbReference type="Gene3D" id="3.40.50.300">
    <property type="entry name" value="P-loop containing nucleotide triphosphate hydrolases"/>
    <property type="match status" value="3"/>
</dbReference>
<dbReference type="Pfam" id="PF13195">
    <property type="entry name" value="DUF4011"/>
    <property type="match status" value="1"/>
</dbReference>
<dbReference type="EMBL" id="JAEKJW010000001">
    <property type="protein sequence ID" value="MBN8195084.1"/>
    <property type="molecule type" value="Genomic_DNA"/>
</dbReference>
<dbReference type="InterPro" id="IPR045055">
    <property type="entry name" value="DNA2/NAM7-like"/>
</dbReference>
<feature type="coiled-coil region" evidence="1">
    <location>
        <begin position="777"/>
        <end position="820"/>
    </location>
</feature>
<evidence type="ECO:0000259" key="2">
    <source>
        <dbReference type="Pfam" id="PF13086"/>
    </source>
</evidence>
<dbReference type="CDD" id="cd18808">
    <property type="entry name" value="SF1_C_Upf1"/>
    <property type="match status" value="1"/>
</dbReference>
<reference evidence="5" key="1">
    <citation type="submission" date="2020-12" db="EMBL/GenBank/DDBJ databases">
        <title>Oil enriched cultivation method for isolating marine PHA-producing bacteria.</title>
        <authorList>
            <person name="Zheng W."/>
            <person name="Yu S."/>
            <person name="Huang Y."/>
        </authorList>
    </citation>
    <scope>NUCLEOTIDE SEQUENCE</scope>
    <source>
        <strain evidence="5">SY-2-3</strain>
    </source>
</reference>
<proteinExistence type="predicted"/>
<gene>
    <name evidence="5" type="ORF">JF547_01020</name>
</gene>
<dbReference type="InterPro" id="IPR027417">
    <property type="entry name" value="P-loop_NTPase"/>
</dbReference>
<evidence type="ECO:0000259" key="3">
    <source>
        <dbReference type="Pfam" id="PF13087"/>
    </source>
</evidence>
<feature type="domain" description="DNA2/NAM7 helicase helicase" evidence="2">
    <location>
        <begin position="1279"/>
        <end position="1320"/>
    </location>
</feature>
<feature type="domain" description="DNA2/NAM7 helicase-like C-terminal" evidence="3">
    <location>
        <begin position="1341"/>
        <end position="1539"/>
    </location>
</feature>
<dbReference type="Proteomes" id="UP000664405">
    <property type="component" value="Unassembled WGS sequence"/>
</dbReference>
<dbReference type="PANTHER" id="PTHR10887">
    <property type="entry name" value="DNA2/NAM7 HELICASE FAMILY"/>
    <property type="match status" value="1"/>
</dbReference>
<dbReference type="Pfam" id="PF13087">
    <property type="entry name" value="AAA_12"/>
    <property type="match status" value="1"/>
</dbReference>
<dbReference type="InterPro" id="IPR041677">
    <property type="entry name" value="DNA2/NAM7_AAA_11"/>
</dbReference>
<accession>A0A8I1SHM4</accession>
<dbReference type="InterPro" id="IPR025103">
    <property type="entry name" value="DUF4011"/>
</dbReference>
<keyword evidence="1" id="KW-0175">Coiled coil</keyword>
<protein>
    <submittedName>
        <fullName evidence="5">DUF4011 domain-containing protein</fullName>
    </submittedName>
</protein>
<organism evidence="5 6">
    <name type="scientific">Thalassospira povalilytica</name>
    <dbReference type="NCBI Taxonomy" id="732237"/>
    <lineage>
        <taxon>Bacteria</taxon>
        <taxon>Pseudomonadati</taxon>
        <taxon>Pseudomonadota</taxon>
        <taxon>Alphaproteobacteria</taxon>
        <taxon>Rhodospirillales</taxon>
        <taxon>Thalassospiraceae</taxon>
        <taxon>Thalassospira</taxon>
    </lineage>
</organism>
<feature type="domain" description="DNA2/NAM7 helicase helicase" evidence="2">
    <location>
        <begin position="374"/>
        <end position="437"/>
    </location>
</feature>
<sequence length="1818" mass="204790">MTDTSQLYEFINDQISRLRPRLLDFSRRNPLVATRLSERSASTVRVVDEIPTEIFQRLATGSMTLASLPPLEDDPKDEQTEVFKSELAKAYLTDPTYNEELIQIEEDADDEAAERLIIIERELKDRVRESLGMAPRQSKSSFSLKEHARNNKINPSYELPLTEDIAEDGRHTDDLIQTLLLPDVFSRRLDAINTKCRTFLQETGIDVLRVAFGFLEWSDTEKGTASFAPLLLMPAKLVKERKPSGPEYTISGDESLESNVVIAEKFRIEFSMDFPAYEPGMSIEEYFELVAEAAPPGRRWKVRRQIAVGVFPSSRMAMYQDLAPDNWNYGEHGITQALFGGADSSAGASAFGDEYEVDRPDIEAKVPQLITEADSSQFSTIVDVMDGKNLAVEGPPGTGKSQTIVNTIAAALASKKKVLFVAEKTAALDVVRSRLEAFGLGEFILPLMATRSGRSEVMQSVRERVEMGRPQDVFELDEQIEKFNKTRSSLQDYVDVIGHRFGSTGLKVFDILGRQIKYREELFRWPIELHNNAWPGIEKLTDAHLQELCHVAEEIAQIEVSAREGLSYWHGVGVKNLDHYRVGEVLSMASACSNAFQHLCEVRSGLEAFGISSNYNFDGLSELYVLIDKLGTEVENVTAGCALSIFEHDAYEDIERFIDEVDIAVAEKSELSESCQFPLDEKLPEQLTTISALMHEIGVSRVSREQLASIVEDRNKQLADGEKIIGFINQVVEICPEASSVSVGSLMQACALVKALSVEALALRAKDIEDPLAWDVIEKAKLKIDELSQREEELKKSVSIDKFKHSRDQLNRHIESLSDAGFWGFMSSDVRSAKKFYKMLSKRSGFSKDTALSDLHKLSDLLKEKDKFNQDRKLERLLGLKFDGVDTDFSRVNEVVGFYRTLDEVLSGPSCMSFKDFLRHENHERIRSLPNPVDAEIGSLSEVVASDLINRVEHLRSSQDKLKSDLASLNGLLPVLVSAEGMTDISFAELSKKVQKFQISWGNLSDRDEVRRVIEDGFKGPETDPDVLDEALTVASEAFALSEGLGKAYLEALSAGRISGLVEVLRRIRDSHNEAETALSAVARNVEVEEDDLIGDMPEPEIVEWMSGASQDRDGLVLNSRLAGGKQKLRDEGLGFILDILEQHDHSFEDLDTGLRALAANAMARAVFSEYGDVLARNDGHHLDGLRARLVDLDKKIIELSRHRLRSQLIRSARPPMGNGRGKKSSYTELSLIEHQVGLKRPNRSPRELTKRAGRALLELKPCWMMSPLAVAQYIEKGSVEFDLVIIDEASQMTPENAIGALMRGSQVMIVGDTNQLPPTNFFRKMIVSDEEEGDEDEITEESILERANTAFKPLRRLRWHYRSRHSSLIALSNNHIYDDHLIVFPSPTENDPTMGVELVEVDGVYSSGTNPKEASAMIEHIIRFMMTQPDMSLGVVTINQKQRDLLLEEFEYALSQNSSLNRYIEAWEERNYGLESFFIKNLENVQGDERDVIFIGTVYGPESAEAKVHQRFGPITGKAGRRRLNVLFSRAKMKVVTFSSLKPTDIRAEEGSNAGAYMLKRWLEYSKTGILHAGKTDLREPDSDFEEYVIEQIKAMGCEPVPQVGVSGYYIDIGVRHPSWPYGFILGVECDGATYHSSKSARDRDRYRQEVLEGLGWKFHRIWSTDWFESPAKEADRLREVIGKRLEELKSLESCMPPPSDELDADIPNTQLFEELDHGGDAIDETIPKINSNGIDIEKARQLLIDLRDDEILDEFPDSNPDRNILRGTMIDAFLKYRPVDKSDFRNLIPLSLREDIDLRHMKYLDFILETIERIEV</sequence>
<dbReference type="Pfam" id="PF13086">
    <property type="entry name" value="AAA_11"/>
    <property type="match status" value="2"/>
</dbReference>
<dbReference type="InterPro" id="IPR041679">
    <property type="entry name" value="DNA2/NAM7-like_C"/>
</dbReference>